<dbReference type="EMBL" id="AP028127">
    <property type="protein sequence ID" value="BEH90150.1"/>
    <property type="molecule type" value="Genomic_DNA"/>
</dbReference>
<feature type="region of interest" description="Disordered" evidence="1">
    <location>
        <begin position="33"/>
        <end position="62"/>
    </location>
</feature>
<reference evidence="3" key="1">
    <citation type="journal article" date="2024" name="Int. J. Syst. Evol. Microbiol.">
        <title>Turicibacter faecis sp. nov., isolated from faeces of heart failure mouse model.</title>
        <authorList>
            <person name="Imamura Y."/>
            <person name="Motooka D."/>
            <person name="Nakajima Y."/>
            <person name="Ito S."/>
            <person name="Kitakaze M."/>
            <person name="Iida T."/>
            <person name="Nakamura S."/>
        </authorList>
    </citation>
    <scope>NUCLEOTIDE SEQUENCE</scope>
    <source>
        <strain evidence="3">TC023</strain>
    </source>
</reference>
<sequence length="259" mass="29420">MKKIIISLLMIGIPLSLYLPITLSFVSEESDPFSSPEENPLVREVSPPSSTITENDQVSETSSVPEFTVDDFFTIQTLQEKYGDSLASLIPIDPQYIEYDDLRYLEILHVGFDGEIHQGELIVNQAIAEEVLQIFKELYTISFPIEKMKAIHHYDNSDELSMEDNNTSAFNFRMITNGSTPSNHAYGLAIDINPKINPYVYANKVLPANGEDYTDRGQEIPGMITAESEVCEIFKKYGWSWGGDWNQPKDYQHFEKNIS</sequence>
<dbReference type="InterPro" id="IPR009045">
    <property type="entry name" value="Zn_M74/Hedgehog-like"/>
</dbReference>
<evidence type="ECO:0000313" key="4">
    <source>
        <dbReference type="Proteomes" id="UP001432099"/>
    </source>
</evidence>
<dbReference type="CDD" id="cd14845">
    <property type="entry name" value="L-Ala-D-Glu_peptidase_like"/>
    <property type="match status" value="1"/>
</dbReference>
<gene>
    <name evidence="3" type="ORF">T23_02520</name>
</gene>
<organism evidence="3 4">
    <name type="scientific">Turicibacter faecis</name>
    <dbReference type="NCBI Taxonomy" id="2963365"/>
    <lineage>
        <taxon>Bacteria</taxon>
        <taxon>Bacillati</taxon>
        <taxon>Bacillota</taxon>
        <taxon>Erysipelotrichia</taxon>
        <taxon>Erysipelotrichales</taxon>
        <taxon>Turicibacteraceae</taxon>
        <taxon>Turicibacter</taxon>
    </lineage>
</organism>
<keyword evidence="4" id="KW-1185">Reference proteome</keyword>
<evidence type="ECO:0000256" key="1">
    <source>
        <dbReference type="SAM" id="MobiDB-lite"/>
    </source>
</evidence>
<proteinExistence type="predicted"/>
<accession>A0ABM8IFW6</accession>
<dbReference type="SUPFAM" id="SSF55166">
    <property type="entry name" value="Hedgehog/DD-peptidase"/>
    <property type="match status" value="1"/>
</dbReference>
<dbReference type="Pfam" id="PF13539">
    <property type="entry name" value="Peptidase_M15_4"/>
    <property type="match status" value="1"/>
</dbReference>
<feature type="domain" description="Peptidase M15C" evidence="2">
    <location>
        <begin position="178"/>
        <end position="256"/>
    </location>
</feature>
<evidence type="ECO:0000259" key="2">
    <source>
        <dbReference type="Pfam" id="PF13539"/>
    </source>
</evidence>
<protein>
    <recommendedName>
        <fullName evidence="2">Peptidase M15C domain-containing protein</fullName>
    </recommendedName>
</protein>
<dbReference type="Gene3D" id="3.30.1380.10">
    <property type="match status" value="1"/>
</dbReference>
<evidence type="ECO:0000313" key="3">
    <source>
        <dbReference type="EMBL" id="BEH90150.1"/>
    </source>
</evidence>
<dbReference type="InterPro" id="IPR039561">
    <property type="entry name" value="Peptidase_M15C"/>
</dbReference>
<feature type="compositionally biased region" description="Polar residues" evidence="1">
    <location>
        <begin position="47"/>
        <end position="62"/>
    </location>
</feature>
<name>A0ABM8IFW6_9FIRM</name>
<dbReference type="RefSeq" id="WP_161832334.1">
    <property type="nucleotide sequence ID" value="NZ_AP028127.1"/>
</dbReference>
<dbReference type="Proteomes" id="UP001432099">
    <property type="component" value="Chromosome"/>
</dbReference>